<evidence type="ECO:0000313" key="15">
    <source>
        <dbReference type="Proteomes" id="UP000601435"/>
    </source>
</evidence>
<comment type="similarity">
    <text evidence="4">Belongs to the dpy-19 family.</text>
</comment>
<dbReference type="InterPro" id="IPR029044">
    <property type="entry name" value="Nucleotide-diphossugar_trans"/>
</dbReference>
<feature type="non-terminal residue" evidence="14">
    <location>
        <position position="1"/>
    </location>
</feature>
<evidence type="ECO:0000313" key="14">
    <source>
        <dbReference type="EMBL" id="CAE7409580.1"/>
    </source>
</evidence>
<keyword evidence="15" id="KW-1185">Reference proteome</keyword>
<keyword evidence="9 13" id="KW-1133">Transmembrane helix</keyword>
<evidence type="ECO:0000256" key="6">
    <source>
        <dbReference type="ARBA" id="ARBA00022679"/>
    </source>
</evidence>
<dbReference type="PANTHER" id="PTHR31646">
    <property type="entry name" value="ALPHA-1,2-MANNOSYLTRANSFERASE MNN2"/>
    <property type="match status" value="1"/>
</dbReference>
<dbReference type="GO" id="GO:0000139">
    <property type="term" value="C:Golgi membrane"/>
    <property type="evidence" value="ECO:0007669"/>
    <property type="project" value="UniProtKB-SubCell"/>
</dbReference>
<keyword evidence="5" id="KW-0328">Glycosyltransferase</keyword>
<feature type="transmembrane region" description="Helical" evidence="13">
    <location>
        <begin position="67"/>
        <end position="90"/>
    </location>
</feature>
<dbReference type="Pfam" id="PF10034">
    <property type="entry name" value="Dpy19"/>
    <property type="match status" value="1"/>
</dbReference>
<dbReference type="GO" id="GO:0046354">
    <property type="term" value="P:mannan biosynthetic process"/>
    <property type="evidence" value="ECO:0007669"/>
    <property type="project" value="TreeGrafter"/>
</dbReference>
<protein>
    <submittedName>
        <fullName evidence="14">ASZ1 protein</fullName>
    </submittedName>
</protein>
<evidence type="ECO:0000256" key="1">
    <source>
        <dbReference type="ARBA" id="ARBA00004141"/>
    </source>
</evidence>
<dbReference type="SUPFAM" id="SSF48452">
    <property type="entry name" value="TPR-like"/>
    <property type="match status" value="1"/>
</dbReference>
<evidence type="ECO:0000256" key="5">
    <source>
        <dbReference type="ARBA" id="ARBA00022676"/>
    </source>
</evidence>
<feature type="transmembrane region" description="Helical" evidence="13">
    <location>
        <begin position="228"/>
        <end position="245"/>
    </location>
</feature>
<dbReference type="Gene3D" id="1.25.40.10">
    <property type="entry name" value="Tetratricopeptide repeat domain"/>
    <property type="match status" value="1"/>
</dbReference>
<feature type="transmembrane region" description="Helical" evidence="13">
    <location>
        <begin position="130"/>
        <end position="149"/>
    </location>
</feature>
<dbReference type="PROSITE" id="PS51257">
    <property type="entry name" value="PROKAR_LIPOPROTEIN"/>
    <property type="match status" value="1"/>
</dbReference>
<dbReference type="GO" id="GO:0000026">
    <property type="term" value="F:alpha-1,2-mannosyltransferase activity"/>
    <property type="evidence" value="ECO:0007669"/>
    <property type="project" value="TreeGrafter"/>
</dbReference>
<evidence type="ECO:0000256" key="2">
    <source>
        <dbReference type="ARBA" id="ARBA00004394"/>
    </source>
</evidence>
<evidence type="ECO:0000256" key="11">
    <source>
        <dbReference type="ARBA" id="ARBA00023136"/>
    </source>
</evidence>
<evidence type="ECO:0000256" key="10">
    <source>
        <dbReference type="ARBA" id="ARBA00023034"/>
    </source>
</evidence>
<evidence type="ECO:0000256" key="4">
    <source>
        <dbReference type="ARBA" id="ARBA00008744"/>
    </source>
</evidence>
<comment type="subcellular location">
    <subcellularLocation>
        <location evidence="12">Endomembrane system</location>
        <topology evidence="12">Single-pass membrane protein</topology>
    </subcellularLocation>
    <subcellularLocation>
        <location evidence="2">Golgi apparatus membrane</location>
    </subcellularLocation>
    <subcellularLocation>
        <location evidence="1">Membrane</location>
        <topology evidence="1">Multi-pass membrane protein</topology>
    </subcellularLocation>
    <subcellularLocation>
        <location evidence="3">Membrane</location>
        <topology evidence="3">Single-pass type II membrane protein</topology>
    </subcellularLocation>
</comment>
<evidence type="ECO:0000256" key="9">
    <source>
        <dbReference type="ARBA" id="ARBA00022989"/>
    </source>
</evidence>
<evidence type="ECO:0000256" key="8">
    <source>
        <dbReference type="ARBA" id="ARBA00022968"/>
    </source>
</evidence>
<organism evidence="14 15">
    <name type="scientific">Symbiodinium necroappetens</name>
    <dbReference type="NCBI Taxonomy" id="1628268"/>
    <lineage>
        <taxon>Eukaryota</taxon>
        <taxon>Sar</taxon>
        <taxon>Alveolata</taxon>
        <taxon>Dinophyceae</taxon>
        <taxon>Suessiales</taxon>
        <taxon>Symbiodiniaceae</taxon>
        <taxon>Symbiodinium</taxon>
    </lineage>
</organism>
<sequence>MPPLRENCAVPFWLLSCAALQDLHRRHAQRSVTFCGKLPLLFSFTGFLLLWQFSCFALLLQAGALHAMMLLQLISADFLAVVSQLYVWSVLLSSFLRLGDTWAVRSPLFCVSVASAVALRLYAEQPGWRGLLLGFVSWFAVAALLRLSLPSSEDDAHIQSFLLFRVQGLLHDFLPRLVAVPGKLDYHAALYAGQRSFSSPSLRELPAPLFAAGLLGALASIRRDFAAALRLFLGMATAPLFFLMLRYRMLFYPHLVLLGSTLAEIPVGRFRRPLVVALLALAEANLHLAGVSWSQGHQTQSRDEEKALGWGLGGCTTGGARTCHVLGPEAWQNVTLCPRDAIFQELCATHTTSQRDSGKAASGPINLSVTGALQSPGLGKVPANFGGCASTRYHDIISTKLLKGASRQAYVLVSLKDCFSVNEAGQSTSELVEMDEPWRFAQPKTCDLLYRLGFDKVPRGFQPRWLGRWYALLEVLADMKEPGKPLHPTSSRRCAFGRYLLEEASEAEQARALLTSLSPKALRKLPVACSCAAEMLGVAEVMHDAHSRALQERDDPLAGAFGCCEVGPKFVACLSDKAVRLMREASPSLAEIYFRKASEYTSSPKAVGFLAFARLQAGMNREALTSFRRTAELEGNSPTGTTLCGEASALASLGDFNGAADAMRRADHADSRQRCSEHHAGLIRKAYEQPSHEWLTGYRKLQEAWGSVSTVDGWRQFLQHPGAADRVQASIRVGTEKARVLFLGRPSVHLHSVVQILRIIREVHNLHWPAEFWIEAADATILDDDASQRLKALGAALRAVPSPQGDFPEDHPFWRWQARFARQYRQNPEAVSRLKAYSLKPVILAMSDCDPCFFLDADNVPLRSPQELIRTLDEFPALFWPDFWPAPRTGLWSSFSTTKSQESGQLMLRKTAEVQEALLLAALLAVRLDIFMEAIYGEQGQLMCGYGDKDVYQLAFRLLGVKFHMVGSSGPSVLVTTGGDYAGLVQLDDDRQSLFAHGSKAKERLWQLLQADALQRCDLQEDKANNLSCTATRGAGS</sequence>
<keyword evidence="7 13" id="KW-0812">Transmembrane</keyword>
<dbReference type="InterPro" id="IPR018732">
    <property type="entry name" value="Dpy-19/Dpy-19-like"/>
</dbReference>
<comment type="caution">
    <text evidence="14">The sequence shown here is derived from an EMBL/GenBank/DDBJ whole genome shotgun (WGS) entry which is preliminary data.</text>
</comment>
<feature type="transmembrane region" description="Helical" evidence="13">
    <location>
        <begin position="38"/>
        <end position="60"/>
    </location>
</feature>
<evidence type="ECO:0000256" key="12">
    <source>
        <dbReference type="ARBA" id="ARBA00037847"/>
    </source>
</evidence>
<dbReference type="AlphaFoldDB" id="A0A812QYM9"/>
<evidence type="ECO:0000256" key="7">
    <source>
        <dbReference type="ARBA" id="ARBA00022692"/>
    </source>
</evidence>
<dbReference type="OrthoDB" id="430354at2759"/>
<keyword evidence="8" id="KW-0735">Signal-anchor</keyword>
<evidence type="ECO:0000256" key="3">
    <source>
        <dbReference type="ARBA" id="ARBA00004606"/>
    </source>
</evidence>
<dbReference type="EMBL" id="CAJNJA010017864">
    <property type="protein sequence ID" value="CAE7409580.1"/>
    <property type="molecule type" value="Genomic_DNA"/>
</dbReference>
<proteinExistence type="inferred from homology"/>
<name>A0A812QYM9_9DINO</name>
<dbReference type="InterPro" id="IPR011990">
    <property type="entry name" value="TPR-like_helical_dom_sf"/>
</dbReference>
<evidence type="ECO:0000256" key="13">
    <source>
        <dbReference type="SAM" id="Phobius"/>
    </source>
</evidence>
<keyword evidence="6" id="KW-0808">Transferase</keyword>
<reference evidence="14" key="1">
    <citation type="submission" date="2021-02" db="EMBL/GenBank/DDBJ databases">
        <authorList>
            <person name="Dougan E. K."/>
            <person name="Rhodes N."/>
            <person name="Thang M."/>
            <person name="Chan C."/>
        </authorList>
    </citation>
    <scope>NUCLEOTIDE SEQUENCE</scope>
</reference>
<accession>A0A812QYM9</accession>
<feature type="transmembrane region" description="Helical" evidence="13">
    <location>
        <begin position="102"/>
        <end position="123"/>
    </location>
</feature>
<keyword evidence="11 13" id="KW-0472">Membrane</keyword>
<gene>
    <name evidence="14" type="primary">ASZ1</name>
    <name evidence="14" type="ORF">SNEC2469_LOCUS11268</name>
</gene>
<dbReference type="PANTHER" id="PTHR31646:SF1">
    <property type="entry name" value="ALPHA-1,2-MANNOSYLTRANSFERASE MNN2"/>
    <property type="match status" value="1"/>
</dbReference>
<keyword evidence="10" id="KW-0333">Golgi apparatus</keyword>
<dbReference type="SUPFAM" id="SSF53448">
    <property type="entry name" value="Nucleotide-diphospho-sugar transferases"/>
    <property type="match status" value="1"/>
</dbReference>
<dbReference type="Proteomes" id="UP000601435">
    <property type="component" value="Unassembled WGS sequence"/>
</dbReference>